<comment type="catalytic activity">
    <reaction evidence="11 12">
        <text>uridine(1498) in 16S rRNA + S-adenosyl-L-methionine = N(3)-methyluridine(1498) in 16S rRNA + S-adenosyl-L-homocysteine + H(+)</text>
        <dbReference type="Rhea" id="RHEA:42920"/>
        <dbReference type="Rhea" id="RHEA-COMP:10283"/>
        <dbReference type="Rhea" id="RHEA-COMP:10284"/>
        <dbReference type="ChEBI" id="CHEBI:15378"/>
        <dbReference type="ChEBI" id="CHEBI:57856"/>
        <dbReference type="ChEBI" id="CHEBI:59789"/>
        <dbReference type="ChEBI" id="CHEBI:65315"/>
        <dbReference type="ChEBI" id="CHEBI:74502"/>
        <dbReference type="EC" id="2.1.1.193"/>
    </reaction>
</comment>
<dbReference type="InterPro" id="IPR029028">
    <property type="entry name" value="Alpha/beta_knot_MTases"/>
</dbReference>
<reference evidence="15 16" key="1">
    <citation type="submission" date="2019-06" db="EMBL/GenBank/DDBJ databases">
        <authorList>
            <person name="Li J."/>
        </authorList>
    </citation>
    <scope>NUCLEOTIDE SEQUENCE [LARGE SCALE GENOMIC DNA]</scope>
    <source>
        <strain evidence="15 16">LMG 28165</strain>
    </source>
</reference>
<dbReference type="AlphaFoldDB" id="A0A5C4U3G5"/>
<dbReference type="Pfam" id="PF04452">
    <property type="entry name" value="Methyltrans_RNA"/>
    <property type="match status" value="1"/>
</dbReference>
<dbReference type="InterPro" id="IPR046887">
    <property type="entry name" value="RsmE_PUA-like"/>
</dbReference>
<dbReference type="Gene3D" id="3.40.1280.10">
    <property type="match status" value="1"/>
</dbReference>
<dbReference type="RefSeq" id="WP_139465946.1">
    <property type="nucleotide sequence ID" value="NZ_VDHJ01000010.1"/>
</dbReference>
<evidence type="ECO:0000259" key="14">
    <source>
        <dbReference type="Pfam" id="PF20260"/>
    </source>
</evidence>
<evidence type="ECO:0000256" key="11">
    <source>
        <dbReference type="ARBA" id="ARBA00047944"/>
    </source>
</evidence>
<comment type="caution">
    <text evidence="15">The sequence shown here is derived from an EMBL/GenBank/DDBJ whole genome shotgun (WGS) entry which is preliminary data.</text>
</comment>
<dbReference type="SUPFAM" id="SSF75217">
    <property type="entry name" value="alpha/beta knot"/>
    <property type="match status" value="1"/>
</dbReference>
<evidence type="ECO:0000256" key="2">
    <source>
        <dbReference type="ARBA" id="ARBA00005528"/>
    </source>
</evidence>
<evidence type="ECO:0000313" key="16">
    <source>
        <dbReference type="Proteomes" id="UP000312032"/>
    </source>
</evidence>
<keyword evidence="6 12" id="KW-0698">rRNA processing</keyword>
<evidence type="ECO:0000256" key="7">
    <source>
        <dbReference type="ARBA" id="ARBA00022603"/>
    </source>
</evidence>
<evidence type="ECO:0000256" key="9">
    <source>
        <dbReference type="ARBA" id="ARBA00022691"/>
    </source>
</evidence>
<protein>
    <recommendedName>
        <fullName evidence="4 12">Ribosomal RNA small subunit methyltransferase E</fullName>
        <ecNumber evidence="3 12">2.1.1.193</ecNumber>
    </recommendedName>
</protein>
<dbReference type="SUPFAM" id="SSF88697">
    <property type="entry name" value="PUA domain-like"/>
    <property type="match status" value="1"/>
</dbReference>
<dbReference type="GO" id="GO:0005737">
    <property type="term" value="C:cytoplasm"/>
    <property type="evidence" value="ECO:0007669"/>
    <property type="project" value="UniProtKB-SubCell"/>
</dbReference>
<dbReference type="Pfam" id="PF20260">
    <property type="entry name" value="PUA_4"/>
    <property type="match status" value="1"/>
</dbReference>
<keyword evidence="16" id="KW-1185">Reference proteome</keyword>
<evidence type="ECO:0000256" key="8">
    <source>
        <dbReference type="ARBA" id="ARBA00022679"/>
    </source>
</evidence>
<comment type="function">
    <text evidence="10 12">Specifically methylates the N3 position of the uracil ring of uridine 1498 (m3U1498) in 16S rRNA. Acts on the fully assembled 30S ribosomal subunit.</text>
</comment>
<dbReference type="PIRSF" id="PIRSF015601">
    <property type="entry name" value="MTase_slr0722"/>
    <property type="match status" value="1"/>
</dbReference>
<feature type="domain" description="Ribosomal RNA small subunit methyltransferase E methyltransferase" evidence="13">
    <location>
        <begin position="75"/>
        <end position="230"/>
    </location>
</feature>
<evidence type="ECO:0000259" key="13">
    <source>
        <dbReference type="Pfam" id="PF04452"/>
    </source>
</evidence>
<dbReference type="InterPro" id="IPR015947">
    <property type="entry name" value="PUA-like_sf"/>
</dbReference>
<proteinExistence type="inferred from homology"/>
<sequence>MSLPVFIAEDLTGESVTLSGAEGKHAVTVMRLAVGERVRLIDAQGSWIEGAITDTPAKDEAIVSVEKRGQTPQPHPRVRIVQAIPKSERSELAVDLATQAGADEIVAWQAQRCVAKWVGPKAGKHVAKWESAARAAAKQSRRTRVPEISGPLTTAEVAQLIAGTPAYVLHESAEQRLTEVNLDAEVITLIVGPEGGIGEDELAQLGAQAVRLGPEVYRTASAAMVGLSAIGALTSRW</sequence>
<name>A0A5C4U3G5_9CORY</name>
<evidence type="ECO:0000256" key="4">
    <source>
        <dbReference type="ARBA" id="ARBA00013673"/>
    </source>
</evidence>
<keyword evidence="8 12" id="KW-0808">Transferase</keyword>
<feature type="domain" description="Ribosomal RNA small subunit methyltransferase E PUA-like" evidence="14">
    <location>
        <begin position="18"/>
        <end position="65"/>
    </location>
</feature>
<evidence type="ECO:0000256" key="12">
    <source>
        <dbReference type="PIRNR" id="PIRNR015601"/>
    </source>
</evidence>
<dbReference type="Gene3D" id="2.40.240.20">
    <property type="entry name" value="Hypothetical PUA domain-like, domain 1"/>
    <property type="match status" value="1"/>
</dbReference>
<dbReference type="OrthoDB" id="9808126at2"/>
<dbReference type="PANTHER" id="PTHR30027:SF3">
    <property type="entry name" value="16S RRNA (URACIL(1498)-N(3))-METHYLTRANSFERASE"/>
    <property type="match status" value="1"/>
</dbReference>
<dbReference type="NCBIfam" id="TIGR00046">
    <property type="entry name" value="RsmE family RNA methyltransferase"/>
    <property type="match status" value="1"/>
</dbReference>
<keyword evidence="7 12" id="KW-0489">Methyltransferase</keyword>
<keyword evidence="5 12" id="KW-0963">Cytoplasm</keyword>
<keyword evidence="9 12" id="KW-0949">S-adenosyl-L-methionine</keyword>
<evidence type="ECO:0000256" key="5">
    <source>
        <dbReference type="ARBA" id="ARBA00022490"/>
    </source>
</evidence>
<dbReference type="GO" id="GO:0070042">
    <property type="term" value="F:rRNA (uridine-N3-)-methyltransferase activity"/>
    <property type="evidence" value="ECO:0007669"/>
    <property type="project" value="TreeGrafter"/>
</dbReference>
<dbReference type="Proteomes" id="UP000312032">
    <property type="component" value="Unassembled WGS sequence"/>
</dbReference>
<dbReference type="InterPro" id="IPR029026">
    <property type="entry name" value="tRNA_m1G_MTases_N"/>
</dbReference>
<evidence type="ECO:0000256" key="10">
    <source>
        <dbReference type="ARBA" id="ARBA00025699"/>
    </source>
</evidence>
<evidence type="ECO:0000256" key="3">
    <source>
        <dbReference type="ARBA" id="ARBA00012328"/>
    </source>
</evidence>
<comment type="similarity">
    <text evidence="2 12">Belongs to the RNA methyltransferase RsmE family.</text>
</comment>
<dbReference type="InterPro" id="IPR006700">
    <property type="entry name" value="RsmE"/>
</dbReference>
<dbReference type="GO" id="GO:0070475">
    <property type="term" value="P:rRNA base methylation"/>
    <property type="evidence" value="ECO:0007669"/>
    <property type="project" value="TreeGrafter"/>
</dbReference>
<dbReference type="PANTHER" id="PTHR30027">
    <property type="entry name" value="RIBOSOMAL RNA SMALL SUBUNIT METHYLTRANSFERASE E"/>
    <property type="match status" value="1"/>
</dbReference>
<gene>
    <name evidence="15" type="ORF">FHE74_07800</name>
</gene>
<evidence type="ECO:0000256" key="1">
    <source>
        <dbReference type="ARBA" id="ARBA00004496"/>
    </source>
</evidence>
<dbReference type="EC" id="2.1.1.193" evidence="3 12"/>
<dbReference type="CDD" id="cd18084">
    <property type="entry name" value="RsmE-like"/>
    <property type="match status" value="1"/>
</dbReference>
<dbReference type="EMBL" id="VDHJ01000010">
    <property type="protein sequence ID" value="TNL96592.1"/>
    <property type="molecule type" value="Genomic_DNA"/>
</dbReference>
<evidence type="ECO:0000256" key="6">
    <source>
        <dbReference type="ARBA" id="ARBA00022552"/>
    </source>
</evidence>
<dbReference type="InterPro" id="IPR046886">
    <property type="entry name" value="RsmE_MTase_dom"/>
</dbReference>
<evidence type="ECO:0000313" key="15">
    <source>
        <dbReference type="EMBL" id="TNL96592.1"/>
    </source>
</evidence>
<dbReference type="NCBIfam" id="NF008693">
    <property type="entry name" value="PRK11713.2-3"/>
    <property type="match status" value="1"/>
</dbReference>
<accession>A0A5C4U3G5</accession>
<comment type="subcellular location">
    <subcellularLocation>
        <location evidence="1 12">Cytoplasm</location>
    </subcellularLocation>
</comment>
<organism evidence="15 16">
    <name type="scientific">Corynebacterium tapiri</name>
    <dbReference type="NCBI Taxonomy" id="1448266"/>
    <lineage>
        <taxon>Bacteria</taxon>
        <taxon>Bacillati</taxon>
        <taxon>Actinomycetota</taxon>
        <taxon>Actinomycetes</taxon>
        <taxon>Mycobacteriales</taxon>
        <taxon>Corynebacteriaceae</taxon>
        <taxon>Corynebacterium</taxon>
    </lineage>
</organism>